<reference evidence="1" key="2">
    <citation type="submission" date="2013-04" db="UniProtKB">
        <authorList>
            <consortium name="EnsemblPlants"/>
        </authorList>
    </citation>
    <scope>IDENTIFICATION</scope>
</reference>
<proteinExistence type="predicted"/>
<dbReference type="EnsemblPlants" id="OB07G11970.1">
    <property type="protein sequence ID" value="OB07G11970.1"/>
    <property type="gene ID" value="OB07G11970"/>
</dbReference>
<dbReference type="HOGENOM" id="CLU_621706_0_0_1"/>
<keyword evidence="2" id="KW-1185">Reference proteome</keyword>
<accession>J3MIG5</accession>
<dbReference type="Proteomes" id="UP000006038">
    <property type="component" value="Chromosome 7"/>
</dbReference>
<dbReference type="PANTHER" id="PTHR32133">
    <property type="entry name" value="OS07G0120400 PROTEIN"/>
    <property type="match status" value="1"/>
</dbReference>
<evidence type="ECO:0000313" key="2">
    <source>
        <dbReference type="Proteomes" id="UP000006038"/>
    </source>
</evidence>
<protein>
    <recommendedName>
        <fullName evidence="3">F-box domain-containing protein</fullName>
    </recommendedName>
</protein>
<dbReference type="PANTHER" id="PTHR32133:SF366">
    <property type="entry name" value="OS07G0122900 PROTEIN"/>
    <property type="match status" value="1"/>
</dbReference>
<dbReference type="Gramene" id="OB07G11970.1">
    <property type="protein sequence ID" value="OB07G11970.1"/>
    <property type="gene ID" value="OB07G11970"/>
</dbReference>
<evidence type="ECO:0000313" key="1">
    <source>
        <dbReference type="EnsemblPlants" id="OB07G11970.1"/>
    </source>
</evidence>
<dbReference type="AlphaFoldDB" id="J3MIG5"/>
<dbReference type="eggNOG" id="ENOG502SKDB">
    <property type="taxonomic scope" value="Eukaryota"/>
</dbReference>
<evidence type="ECO:0008006" key="3">
    <source>
        <dbReference type="Google" id="ProtNLM"/>
    </source>
</evidence>
<reference evidence="1" key="1">
    <citation type="journal article" date="2013" name="Nat. Commun.">
        <title>Whole-genome sequencing of Oryza brachyantha reveals mechanisms underlying Oryza genome evolution.</title>
        <authorList>
            <person name="Chen J."/>
            <person name="Huang Q."/>
            <person name="Gao D."/>
            <person name="Wang J."/>
            <person name="Lang Y."/>
            <person name="Liu T."/>
            <person name="Li B."/>
            <person name="Bai Z."/>
            <person name="Luis Goicoechea J."/>
            <person name="Liang C."/>
            <person name="Chen C."/>
            <person name="Zhang W."/>
            <person name="Sun S."/>
            <person name="Liao Y."/>
            <person name="Zhang X."/>
            <person name="Yang L."/>
            <person name="Song C."/>
            <person name="Wang M."/>
            <person name="Shi J."/>
            <person name="Liu G."/>
            <person name="Liu J."/>
            <person name="Zhou H."/>
            <person name="Zhou W."/>
            <person name="Yu Q."/>
            <person name="An N."/>
            <person name="Chen Y."/>
            <person name="Cai Q."/>
            <person name="Wang B."/>
            <person name="Liu B."/>
            <person name="Min J."/>
            <person name="Huang Y."/>
            <person name="Wu H."/>
            <person name="Li Z."/>
            <person name="Zhang Y."/>
            <person name="Yin Y."/>
            <person name="Song W."/>
            <person name="Jiang J."/>
            <person name="Jackson S.A."/>
            <person name="Wing R.A."/>
            <person name="Wang J."/>
            <person name="Chen M."/>
        </authorList>
    </citation>
    <scope>NUCLEOTIDE SEQUENCE [LARGE SCALE GENOMIC DNA]</scope>
    <source>
        <strain evidence="1">cv. IRGC 101232</strain>
    </source>
</reference>
<organism evidence="1">
    <name type="scientific">Oryza brachyantha</name>
    <name type="common">malo sina</name>
    <dbReference type="NCBI Taxonomy" id="4533"/>
    <lineage>
        <taxon>Eukaryota</taxon>
        <taxon>Viridiplantae</taxon>
        <taxon>Streptophyta</taxon>
        <taxon>Embryophyta</taxon>
        <taxon>Tracheophyta</taxon>
        <taxon>Spermatophyta</taxon>
        <taxon>Magnoliopsida</taxon>
        <taxon>Liliopsida</taxon>
        <taxon>Poales</taxon>
        <taxon>Poaceae</taxon>
        <taxon>BOP clade</taxon>
        <taxon>Oryzoideae</taxon>
        <taxon>Oryzeae</taxon>
        <taxon>Oryzinae</taxon>
        <taxon>Oryza</taxon>
    </lineage>
</organism>
<name>J3MIG5_ORYBR</name>
<sequence>MASQRDTDGHVDQEGLSDNLNGLQGSINLDAADLGAATAVLHDEACGDVVVTSSPPVFSALAATTTTAENRHVNPVPKQLTDRVIAAILLRIPPDAPAWLFGRIPAVSKSWKRMVSELYFRKIYQDRHRKSPPLLGFFYPHKFVMTDSHRYKTGRFNQLRTVTRHTGFFRTPNSPLLPERPDWQVRDSRHGRLLMWSGDLLTVWSPLTGGVKKMVLPELWDFDDVYWQAALVCTTEGCHHLFCHYGPFGVFMVATPRDTSGGMLVAAFYSSEDDCWYESASIENLGAVLAADGQPSVLVGSSLYFPCTAGNRIIQYEIVGKEFHVMVSLTPDRPVRSVLITIDGQLGFVVIETSQTLRSWSRADDAWIAGPVISLREQPDLHVLSSNICYPVGSAVMSGVDVVLILTEEAFTLQVGEEHLREKEILVSADFKEKRWLRGRG</sequence>